<dbReference type="PANTHER" id="PTHR21540:SF0">
    <property type="entry name" value="PHD FAMILY PROTEIN"/>
    <property type="match status" value="1"/>
</dbReference>
<gene>
    <name evidence="4" type="ORF">CC86DRAFT_405583</name>
</gene>
<dbReference type="GO" id="GO:0008270">
    <property type="term" value="F:zinc ion binding"/>
    <property type="evidence" value="ECO:0007669"/>
    <property type="project" value="UniProtKB-KW"/>
</dbReference>
<evidence type="ECO:0000259" key="3">
    <source>
        <dbReference type="PROSITE" id="PS50089"/>
    </source>
</evidence>
<keyword evidence="1" id="KW-0862">Zinc</keyword>
<accession>A0A6A7A3R4</accession>
<keyword evidence="1" id="KW-0863">Zinc-finger</keyword>
<sequence>MSHQLRLGERITQIKTPGIPHMFMVHEDFLCTTSKWCKTQLQATREPIEDSECSVCHTTFRPLDTVVFCRAKCGKNFHKECVYEWKWRHMANSEEFEDHGAGDDDETQTDREFARAQLGMNPIDAGLVNATPEPPDPPGSPVNSDEASDILSGPVIRIQLDTPHGIYTVHEDVILSSSRYIKQRHPRRKLMQGECLICHEDMESHENLIWCQGGCGQNYHDSCMQEWIATSGKNIYPEDVPCPYCREP</sequence>
<reference evidence="4" key="1">
    <citation type="journal article" date="2020" name="Stud. Mycol.">
        <title>101 Dothideomycetes genomes: a test case for predicting lifestyles and emergence of pathogens.</title>
        <authorList>
            <person name="Haridas S."/>
            <person name="Albert R."/>
            <person name="Binder M."/>
            <person name="Bloem J."/>
            <person name="Labutti K."/>
            <person name="Salamov A."/>
            <person name="Andreopoulos B."/>
            <person name="Baker S."/>
            <person name="Barry K."/>
            <person name="Bills G."/>
            <person name="Bluhm B."/>
            <person name="Cannon C."/>
            <person name="Castanera R."/>
            <person name="Culley D."/>
            <person name="Daum C."/>
            <person name="Ezra D."/>
            <person name="Gonzalez J."/>
            <person name="Henrissat B."/>
            <person name="Kuo A."/>
            <person name="Liang C."/>
            <person name="Lipzen A."/>
            <person name="Lutzoni F."/>
            <person name="Magnuson J."/>
            <person name="Mondo S."/>
            <person name="Nolan M."/>
            <person name="Ohm R."/>
            <person name="Pangilinan J."/>
            <person name="Park H.-J."/>
            <person name="Ramirez L."/>
            <person name="Alfaro M."/>
            <person name="Sun H."/>
            <person name="Tritt A."/>
            <person name="Yoshinaga Y."/>
            <person name="Zwiers L.-H."/>
            <person name="Turgeon B."/>
            <person name="Goodwin S."/>
            <person name="Spatafora J."/>
            <person name="Crous P."/>
            <person name="Grigoriev I."/>
        </authorList>
    </citation>
    <scope>NUCLEOTIDE SEQUENCE</scope>
    <source>
        <strain evidence="4">CBS 113818</strain>
    </source>
</reference>
<dbReference type="GO" id="GO:0061630">
    <property type="term" value="F:ubiquitin protein ligase activity"/>
    <property type="evidence" value="ECO:0007669"/>
    <property type="project" value="InterPro"/>
</dbReference>
<dbReference type="PROSITE" id="PS50089">
    <property type="entry name" value="ZF_RING_2"/>
    <property type="match status" value="1"/>
</dbReference>
<evidence type="ECO:0000256" key="2">
    <source>
        <dbReference type="SAM" id="MobiDB-lite"/>
    </source>
</evidence>
<dbReference type="AlphaFoldDB" id="A0A6A7A3R4"/>
<organism evidence="4 5">
    <name type="scientific">Ophiobolus disseminans</name>
    <dbReference type="NCBI Taxonomy" id="1469910"/>
    <lineage>
        <taxon>Eukaryota</taxon>
        <taxon>Fungi</taxon>
        <taxon>Dikarya</taxon>
        <taxon>Ascomycota</taxon>
        <taxon>Pezizomycotina</taxon>
        <taxon>Dothideomycetes</taxon>
        <taxon>Pleosporomycetidae</taxon>
        <taxon>Pleosporales</taxon>
        <taxon>Pleosporineae</taxon>
        <taxon>Phaeosphaeriaceae</taxon>
        <taxon>Ophiobolus</taxon>
    </lineage>
</organism>
<dbReference type="Proteomes" id="UP000799424">
    <property type="component" value="Unassembled WGS sequence"/>
</dbReference>
<dbReference type="Pfam" id="PF13639">
    <property type="entry name" value="zf-RING_2"/>
    <property type="match status" value="1"/>
</dbReference>
<evidence type="ECO:0000256" key="1">
    <source>
        <dbReference type="PROSITE-ProRule" id="PRU00175"/>
    </source>
</evidence>
<protein>
    <recommendedName>
        <fullName evidence="3">RING-type domain-containing protein</fullName>
    </recommendedName>
</protein>
<dbReference type="Gene3D" id="3.30.40.10">
    <property type="entry name" value="Zinc/RING finger domain, C3HC4 (zinc finger)"/>
    <property type="match status" value="2"/>
</dbReference>
<evidence type="ECO:0000313" key="4">
    <source>
        <dbReference type="EMBL" id="KAF2827454.1"/>
    </source>
</evidence>
<dbReference type="PANTHER" id="PTHR21540">
    <property type="entry name" value="RING FINGER AND SWIM DOMAIN-CONTAINING PROTEIN 2"/>
    <property type="match status" value="1"/>
</dbReference>
<feature type="region of interest" description="Disordered" evidence="2">
    <location>
        <begin position="128"/>
        <end position="147"/>
    </location>
</feature>
<dbReference type="OrthoDB" id="8062037at2759"/>
<name>A0A6A7A3R4_9PLEO</name>
<dbReference type="InterPro" id="IPR013083">
    <property type="entry name" value="Znf_RING/FYVE/PHD"/>
</dbReference>
<dbReference type="SUPFAM" id="SSF57850">
    <property type="entry name" value="RING/U-box"/>
    <property type="match status" value="1"/>
</dbReference>
<evidence type="ECO:0000313" key="5">
    <source>
        <dbReference type="Proteomes" id="UP000799424"/>
    </source>
</evidence>
<proteinExistence type="predicted"/>
<keyword evidence="5" id="KW-1185">Reference proteome</keyword>
<dbReference type="InterPro" id="IPR039903">
    <property type="entry name" value="Zswim2"/>
</dbReference>
<dbReference type="InterPro" id="IPR001841">
    <property type="entry name" value="Znf_RING"/>
</dbReference>
<feature type="domain" description="RING-type" evidence="3">
    <location>
        <begin position="195"/>
        <end position="246"/>
    </location>
</feature>
<keyword evidence="1" id="KW-0479">Metal-binding</keyword>
<dbReference type="EMBL" id="MU006224">
    <property type="protein sequence ID" value="KAF2827454.1"/>
    <property type="molecule type" value="Genomic_DNA"/>
</dbReference>